<comment type="caution">
    <text evidence="2">The sequence shown here is derived from an EMBL/GenBank/DDBJ whole genome shotgun (WGS) entry which is preliminary data.</text>
</comment>
<dbReference type="InterPro" id="IPR013103">
    <property type="entry name" value="RVT_2"/>
</dbReference>
<organism evidence="2 3">
    <name type="scientific">Tanacetum coccineum</name>
    <dbReference type="NCBI Taxonomy" id="301880"/>
    <lineage>
        <taxon>Eukaryota</taxon>
        <taxon>Viridiplantae</taxon>
        <taxon>Streptophyta</taxon>
        <taxon>Embryophyta</taxon>
        <taxon>Tracheophyta</taxon>
        <taxon>Spermatophyta</taxon>
        <taxon>Magnoliopsida</taxon>
        <taxon>eudicotyledons</taxon>
        <taxon>Gunneridae</taxon>
        <taxon>Pentapetalae</taxon>
        <taxon>asterids</taxon>
        <taxon>campanulids</taxon>
        <taxon>Asterales</taxon>
        <taxon>Asteraceae</taxon>
        <taxon>Asteroideae</taxon>
        <taxon>Anthemideae</taxon>
        <taxon>Anthemidinae</taxon>
        <taxon>Tanacetum</taxon>
    </lineage>
</organism>
<proteinExistence type="predicted"/>
<dbReference type="Proteomes" id="UP001151760">
    <property type="component" value="Unassembled WGS sequence"/>
</dbReference>
<dbReference type="Pfam" id="PF07727">
    <property type="entry name" value="RVT_2"/>
    <property type="match status" value="1"/>
</dbReference>
<accession>A0ABQ5J9W9</accession>
<reference evidence="2" key="2">
    <citation type="submission" date="2022-01" db="EMBL/GenBank/DDBJ databases">
        <authorList>
            <person name="Yamashiro T."/>
            <person name="Shiraishi A."/>
            <person name="Satake H."/>
            <person name="Nakayama K."/>
        </authorList>
    </citation>
    <scope>NUCLEOTIDE SEQUENCE</scope>
</reference>
<evidence type="ECO:0000313" key="2">
    <source>
        <dbReference type="EMBL" id="GJU09324.1"/>
    </source>
</evidence>
<gene>
    <name evidence="2" type="ORF">Tco_1131720</name>
</gene>
<feature type="domain" description="Reverse transcriptase Ty1/copia-type" evidence="1">
    <location>
        <begin position="89"/>
        <end position="151"/>
    </location>
</feature>
<protein>
    <submittedName>
        <fullName evidence="2">Retrovirus-related pol polyprotein from transposon TNT 1-94</fullName>
    </submittedName>
</protein>
<evidence type="ECO:0000313" key="3">
    <source>
        <dbReference type="Proteomes" id="UP001151760"/>
    </source>
</evidence>
<reference evidence="2" key="1">
    <citation type="journal article" date="2022" name="Int. J. Mol. Sci.">
        <title>Draft Genome of Tanacetum Coccineum: Genomic Comparison of Closely Related Tanacetum-Family Plants.</title>
        <authorList>
            <person name="Yamashiro T."/>
            <person name="Shiraishi A."/>
            <person name="Nakayama K."/>
            <person name="Satake H."/>
        </authorList>
    </citation>
    <scope>NUCLEOTIDE SEQUENCE</scope>
</reference>
<evidence type="ECO:0000259" key="1">
    <source>
        <dbReference type="Pfam" id="PF07727"/>
    </source>
</evidence>
<keyword evidence="3" id="KW-1185">Reference proteome</keyword>
<dbReference type="EMBL" id="BQNB010021717">
    <property type="protein sequence ID" value="GJU09324.1"/>
    <property type="molecule type" value="Genomic_DNA"/>
</dbReference>
<sequence length="158" mass="17913">MIRLESSCLSVTSALETHSGFKEAVDDPGWCDAINSELKALEKNERRHDWLFKMDVSNAFLLEDLLEDVYMQVPMGYVGKGEPVQNVKTHFTQALLSFGFQESKANYSLFTKIEGGSFKAVYMDDLMITSNDSVQIQKLKRQLNYAFHMKDGVNTNNA</sequence>
<name>A0ABQ5J9W9_9ASTR</name>